<accession>A0ABY9I4K4</accession>
<feature type="transmembrane region" description="Helical" evidence="13">
    <location>
        <begin position="82"/>
        <end position="101"/>
    </location>
</feature>
<evidence type="ECO:0000313" key="15">
    <source>
        <dbReference type="EMBL" id="WLQ41098.1"/>
    </source>
</evidence>
<keyword evidence="10 13" id="KW-0472">Membrane</keyword>
<dbReference type="InterPro" id="IPR001915">
    <property type="entry name" value="Peptidase_M48"/>
</dbReference>
<evidence type="ECO:0000256" key="10">
    <source>
        <dbReference type="ARBA" id="ARBA00023136"/>
    </source>
</evidence>
<keyword evidence="9 11" id="KW-0482">Metalloprotease</keyword>
<dbReference type="PANTHER" id="PTHR43221">
    <property type="entry name" value="PROTEASE HTPX"/>
    <property type="match status" value="1"/>
</dbReference>
<evidence type="ECO:0000256" key="6">
    <source>
        <dbReference type="ARBA" id="ARBA00022801"/>
    </source>
</evidence>
<dbReference type="PANTHER" id="PTHR43221:SF1">
    <property type="entry name" value="PROTEASE HTPX"/>
    <property type="match status" value="1"/>
</dbReference>
<comment type="similarity">
    <text evidence="11">Belongs to the peptidase M48 family.</text>
</comment>
<organism evidence="15 16">
    <name type="scientific">Streptomyces laculatispora</name>
    <dbReference type="NCBI Taxonomy" id="887464"/>
    <lineage>
        <taxon>Bacteria</taxon>
        <taxon>Bacillati</taxon>
        <taxon>Actinomycetota</taxon>
        <taxon>Actinomycetes</taxon>
        <taxon>Kitasatosporales</taxon>
        <taxon>Streptomycetaceae</taxon>
        <taxon>Streptomyces</taxon>
    </lineage>
</organism>
<dbReference type="Gene3D" id="3.30.2010.10">
    <property type="entry name" value="Metalloproteases ('zincins'), catalytic domain"/>
    <property type="match status" value="1"/>
</dbReference>
<sequence>MLGTVEERVQSCPECGEEIRTDHRFVPWCAACDWNVDPGEPEEPGGRLEALRRRLAREHGERLLAEVTTDEALRPRRDAASVLALALASAVHGFTVALFVGGVLLVVLGWGGALPVLGALCLPIAWLLRPRFSRLPEDEQVLYRSDAPELFALIDEIGGAVGTTGVHAVAVNGETNASVSTYGLRRRRLLTIGLGLWEMLTAGQRIALLGHELGHYAGGDTRHGLVIGNALGSLRTWLYLLSRIESPTAPEAVLNAFYLLPRGAVLGAAMALDHLTLRATQRGEYLADSFAARCGSTEAAVGLMDALMVSGSADVTLLRESNALRGHRGAAGEAESGLWDRLAAHTESIPASEYERQRRRGALRGHSVDSTHPPTHLRRSRLLAVAALPAAVTVDAARGSAVRTELSGARKLVARRILNGG</sequence>
<evidence type="ECO:0000256" key="2">
    <source>
        <dbReference type="ARBA" id="ARBA00022475"/>
    </source>
</evidence>
<keyword evidence="2" id="KW-1003">Cell membrane</keyword>
<keyword evidence="5" id="KW-0479">Metal-binding</keyword>
<keyword evidence="6 11" id="KW-0378">Hydrolase</keyword>
<gene>
    <name evidence="15" type="ORF">P8A22_14535</name>
</gene>
<name>A0ABY9I4K4_9ACTN</name>
<evidence type="ECO:0000256" key="11">
    <source>
        <dbReference type="RuleBase" id="RU003983"/>
    </source>
</evidence>
<evidence type="ECO:0000256" key="1">
    <source>
        <dbReference type="ARBA" id="ARBA00004651"/>
    </source>
</evidence>
<dbReference type="RefSeq" id="WP_306087709.1">
    <property type="nucleotide sequence ID" value="NZ_CP120992.1"/>
</dbReference>
<evidence type="ECO:0000256" key="9">
    <source>
        <dbReference type="ARBA" id="ARBA00023049"/>
    </source>
</evidence>
<evidence type="ECO:0000256" key="13">
    <source>
        <dbReference type="SAM" id="Phobius"/>
    </source>
</evidence>
<feature type="region of interest" description="Disordered" evidence="12">
    <location>
        <begin position="354"/>
        <end position="376"/>
    </location>
</feature>
<evidence type="ECO:0000256" key="5">
    <source>
        <dbReference type="ARBA" id="ARBA00022723"/>
    </source>
</evidence>
<proteinExistence type="inferred from homology"/>
<protein>
    <submittedName>
        <fullName evidence="15">M48 family metallopeptidase</fullName>
    </submittedName>
</protein>
<evidence type="ECO:0000256" key="8">
    <source>
        <dbReference type="ARBA" id="ARBA00022989"/>
    </source>
</evidence>
<keyword evidence="8 13" id="KW-1133">Transmembrane helix</keyword>
<dbReference type="CDD" id="cd07328">
    <property type="entry name" value="M48_Ste24p_like"/>
    <property type="match status" value="1"/>
</dbReference>
<evidence type="ECO:0000256" key="4">
    <source>
        <dbReference type="ARBA" id="ARBA00022692"/>
    </source>
</evidence>
<dbReference type="Proteomes" id="UP001229952">
    <property type="component" value="Chromosome"/>
</dbReference>
<keyword evidence="3 11" id="KW-0645">Protease</keyword>
<dbReference type="InterPro" id="IPR050083">
    <property type="entry name" value="HtpX_protease"/>
</dbReference>
<reference evidence="15 16" key="1">
    <citation type="submission" date="2023-03" db="EMBL/GenBank/DDBJ databases">
        <title>Isolation and description of six Streptomyces strains from soil environments, able to metabolize different microbial glucans.</title>
        <authorList>
            <person name="Widen T."/>
            <person name="Larsbrink J."/>
        </authorList>
    </citation>
    <scope>NUCLEOTIDE SEQUENCE [LARGE SCALE GENOMIC DNA]</scope>
    <source>
        <strain evidence="15 16">Mut2</strain>
    </source>
</reference>
<dbReference type="EMBL" id="CP120992">
    <property type="protein sequence ID" value="WLQ41098.1"/>
    <property type="molecule type" value="Genomic_DNA"/>
</dbReference>
<keyword evidence="16" id="KW-1185">Reference proteome</keyword>
<feature type="transmembrane region" description="Helical" evidence="13">
    <location>
        <begin position="107"/>
        <end position="128"/>
    </location>
</feature>
<evidence type="ECO:0000256" key="3">
    <source>
        <dbReference type="ARBA" id="ARBA00022670"/>
    </source>
</evidence>
<comment type="cofactor">
    <cofactor evidence="11">
        <name>Zn(2+)</name>
        <dbReference type="ChEBI" id="CHEBI:29105"/>
    </cofactor>
    <text evidence="11">Binds 1 zinc ion per subunit.</text>
</comment>
<evidence type="ECO:0000256" key="12">
    <source>
        <dbReference type="SAM" id="MobiDB-lite"/>
    </source>
</evidence>
<evidence type="ECO:0000259" key="14">
    <source>
        <dbReference type="Pfam" id="PF01435"/>
    </source>
</evidence>
<keyword evidence="7 11" id="KW-0862">Zinc</keyword>
<evidence type="ECO:0000256" key="7">
    <source>
        <dbReference type="ARBA" id="ARBA00022833"/>
    </source>
</evidence>
<feature type="domain" description="Peptidase M48" evidence="14">
    <location>
        <begin position="181"/>
        <end position="383"/>
    </location>
</feature>
<keyword evidence="4 13" id="KW-0812">Transmembrane</keyword>
<dbReference type="Pfam" id="PF01435">
    <property type="entry name" value="Peptidase_M48"/>
    <property type="match status" value="1"/>
</dbReference>
<evidence type="ECO:0000313" key="16">
    <source>
        <dbReference type="Proteomes" id="UP001229952"/>
    </source>
</evidence>
<comment type="subcellular location">
    <subcellularLocation>
        <location evidence="1">Cell membrane</location>
        <topology evidence="1">Multi-pass membrane protein</topology>
    </subcellularLocation>
</comment>